<feature type="domain" description="Plant heme peroxidase family profile" evidence="21">
    <location>
        <begin position="639"/>
        <end position="924"/>
    </location>
</feature>
<sequence>MARARSSTVVLALGLLLMTLAGECYGKLQVGFYNKKCGKTNVEAVIFAVVKKHFLKDKDTVADLVRLQFHDCFVRGCDASILLDGKGSEKTAPPNGSVAGFDIIEEAKVAVEKKCAGVVSCADIIVIAARAAAFLGGANWYQVETGRKDGHVSRADEALRSLPGPSIPIPLAISVFAQKGLNKEDFVVLLGCHTVGTAHCVNFQDRLYNFHGTRRSDPSMNPSLLSVLRRKCPRNANSNAEAFLDQTRGSEFKMDNAFYKAILAGKGVLEVDQQMAIDSNTRSIVKKLASNPKLFAAKIGPAMVKMGRIGVILKVLALGLLLMTLAGECYGKLQVGFYNKKCGKVNVEAVIFAVVKKHFLKDKDTVADLVRLQFHDCFVRGCDASILLDGKGSEKTAPPNGSVSGFDIIEEAKVAVDKKCAGVVSCADIIAIAARAAVFLGGANWYQVETGRKDGHISRADEALRSLPGPSIPIPLAISVFAQKGLNKEDFVVLLGCHTVGTAHCVNFQDRLYNYRGTRRSDPSMNPSLLSVLRRKCPRNANSNAEAFLDQTRGSEFKMDNAFYKAILAGKGVLEVDQQMAIDSNTRSIVQKLASNPKLFAAKIGPAMVKMGRIGVILKGECYGKLQVGYYNRKCGKVNVEAVIFAIVKKHFLKDKDTVADLVRLQFHDCFVRGCDASILLDGRDSEKTAPPNGSVAGLDIIEEAKVALDRNCPGVVSCADIIVIAARAAVFLGGANWYQVETGRKDGRISSASEASRSLPGPSIPIPLAISVFAQKGLNKEDFVVLLGCHTVGTAHCVNFQDRLYNYRGTRRSDPSMNPSLLSVLRKKCPRNANSNAEAFLDQTRGSEFKMDNAFYKAILAGKGVLEVDQQMAIDSNTRSIVQKLASNPKLFAAKIGPAMVKMGRIGVILNGGVRRGTCRHFSQPRSSFASSQSLTNLID</sequence>
<dbReference type="Gene3D" id="1.10.420.10">
    <property type="entry name" value="Peroxidase, domain 2"/>
    <property type="match status" value="3"/>
</dbReference>
<dbReference type="InterPro" id="IPR002016">
    <property type="entry name" value="Haem_peroxidase"/>
</dbReference>
<comment type="cofactor">
    <cofactor evidence="16">
        <name>Ca(2+)</name>
        <dbReference type="ChEBI" id="CHEBI:29108"/>
    </cofactor>
    <text evidence="16">Binds 2 calcium ions per subunit.</text>
</comment>
<evidence type="ECO:0000256" key="4">
    <source>
        <dbReference type="ARBA" id="ARBA00022525"/>
    </source>
</evidence>
<dbReference type="PANTHER" id="PTHR31517:SF59">
    <property type="entry name" value="PEROXIDASE"/>
    <property type="match status" value="1"/>
</dbReference>
<comment type="function">
    <text evidence="2">Removal of H(2)O(2), oxidation of toxic reductants, biosynthesis and degradation of lignin, suberization, auxin catabolism, response to environmental stresses such as wounding, pathogen attack and oxidative stress. These functions might be dependent on each isozyme/isoform in each plant tissue.</text>
</comment>
<keyword evidence="23" id="KW-1185">Reference proteome</keyword>
<feature type="binding site" evidence="16">
    <location>
        <position position="385"/>
    </location>
    <ligand>
        <name>Ca(2+)</name>
        <dbReference type="ChEBI" id="CHEBI:29108"/>
        <label>1</label>
    </ligand>
</feature>
<evidence type="ECO:0000256" key="19">
    <source>
        <dbReference type="RuleBase" id="RU004241"/>
    </source>
</evidence>
<keyword evidence="9 16" id="KW-0106">Calcium</keyword>
<comment type="similarity">
    <text evidence="19">Belongs to the peroxidase family.</text>
</comment>
<feature type="binding site" description="axial binding residue" evidence="16">
    <location>
        <position position="498"/>
    </location>
    <ligand>
        <name>heme b</name>
        <dbReference type="ChEBI" id="CHEBI:60344"/>
    </ligand>
    <ligandPart>
        <name>Fe</name>
        <dbReference type="ChEBI" id="CHEBI:18248"/>
    </ligandPart>
</feature>
<dbReference type="PANTHER" id="PTHR31517">
    <property type="match status" value="1"/>
</dbReference>
<feature type="binding site" evidence="16">
    <location>
        <position position="379"/>
    </location>
    <ligand>
        <name>Ca(2+)</name>
        <dbReference type="ChEBI" id="CHEBI:29108"/>
        <label>1</label>
    </ligand>
</feature>
<keyword evidence="7 16" id="KW-0479">Metal-binding</keyword>
<feature type="binding site" evidence="16">
    <location>
        <position position="560"/>
    </location>
    <ligand>
        <name>Ca(2+)</name>
        <dbReference type="ChEBI" id="CHEBI:29108"/>
        <label>2</label>
    </ligand>
</feature>
<dbReference type="Pfam" id="PF00141">
    <property type="entry name" value="peroxidase"/>
    <property type="match status" value="3"/>
</dbReference>
<keyword evidence="13" id="KW-0376">Hydrogen peroxide</keyword>
<dbReference type="SUPFAM" id="SSF48113">
    <property type="entry name" value="Heme-dependent peroxidases"/>
    <property type="match status" value="3"/>
</dbReference>
<dbReference type="GO" id="GO:0140825">
    <property type="term" value="F:lactoperoxidase activity"/>
    <property type="evidence" value="ECO:0007669"/>
    <property type="project" value="UniProtKB-EC"/>
</dbReference>
<gene>
    <name evidence="22" type="ORF">Cgig2_028661</name>
</gene>
<keyword evidence="10" id="KW-0560">Oxidoreductase</keyword>
<comment type="cofactor">
    <cofactor evidence="16">
        <name>heme b</name>
        <dbReference type="ChEBI" id="CHEBI:60344"/>
    </cofactor>
    <text evidence="16">Binds 1 heme b (iron(II)-protoporphyrin IX) group per subunit.</text>
</comment>
<feature type="active site" description="Proton acceptor" evidence="14">
    <location>
        <position position="375"/>
    </location>
</feature>
<evidence type="ECO:0000256" key="17">
    <source>
        <dbReference type="PIRSR" id="PIRSR600823-4"/>
    </source>
</evidence>
<feature type="binding site" evidence="16">
    <location>
        <position position="376"/>
    </location>
    <ligand>
        <name>Ca(2+)</name>
        <dbReference type="ChEBI" id="CHEBI:29108"/>
        <label>1</label>
    </ligand>
</feature>
<evidence type="ECO:0000259" key="21">
    <source>
        <dbReference type="PROSITE" id="PS50873"/>
    </source>
</evidence>
<dbReference type="OrthoDB" id="2113341at2759"/>
<feature type="site" description="Transition state stabilizer" evidence="17">
    <location>
        <position position="371"/>
    </location>
</feature>
<evidence type="ECO:0000256" key="8">
    <source>
        <dbReference type="ARBA" id="ARBA00022729"/>
    </source>
</evidence>
<proteinExistence type="inferred from homology"/>
<feature type="domain" description="Plant heme peroxidase family profile" evidence="21">
    <location>
        <begin position="27"/>
        <end position="328"/>
    </location>
</feature>
<evidence type="ECO:0000256" key="20">
    <source>
        <dbReference type="SAM" id="SignalP"/>
    </source>
</evidence>
<protein>
    <recommendedName>
        <fullName evidence="3">peroxidase</fullName>
        <ecNumber evidence="3">1.11.1.7</ecNumber>
    </recommendedName>
</protein>
<accession>A0A9Q1QFS8</accession>
<dbReference type="InterPro" id="IPR010255">
    <property type="entry name" value="Haem_peroxidase_sf"/>
</dbReference>
<organism evidence="22 23">
    <name type="scientific">Carnegiea gigantea</name>
    <dbReference type="NCBI Taxonomy" id="171969"/>
    <lineage>
        <taxon>Eukaryota</taxon>
        <taxon>Viridiplantae</taxon>
        <taxon>Streptophyta</taxon>
        <taxon>Embryophyta</taxon>
        <taxon>Tracheophyta</taxon>
        <taxon>Spermatophyta</taxon>
        <taxon>Magnoliopsida</taxon>
        <taxon>eudicotyledons</taxon>
        <taxon>Gunneridae</taxon>
        <taxon>Pentapetalae</taxon>
        <taxon>Caryophyllales</taxon>
        <taxon>Cactineae</taxon>
        <taxon>Cactaceae</taxon>
        <taxon>Cactoideae</taxon>
        <taxon>Echinocereeae</taxon>
        <taxon>Carnegiea</taxon>
    </lineage>
</organism>
<reference evidence="22" key="1">
    <citation type="submission" date="2022-04" db="EMBL/GenBank/DDBJ databases">
        <title>Carnegiea gigantea Genome sequencing and assembly v2.</title>
        <authorList>
            <person name="Copetti D."/>
            <person name="Sanderson M.J."/>
            <person name="Burquez A."/>
            <person name="Wojciechowski M.F."/>
        </authorList>
    </citation>
    <scope>NUCLEOTIDE SEQUENCE</scope>
    <source>
        <strain evidence="22">SGP5-SGP5p</strain>
        <tissue evidence="22">Aerial part</tissue>
    </source>
</reference>
<evidence type="ECO:0000256" key="12">
    <source>
        <dbReference type="ARBA" id="ARBA00023157"/>
    </source>
</evidence>
<feature type="disulfide bond" evidence="18">
    <location>
        <begin position="505"/>
        <end position="537"/>
    </location>
</feature>
<evidence type="ECO:0000256" key="16">
    <source>
        <dbReference type="PIRSR" id="PIRSR600823-3"/>
    </source>
</evidence>
<comment type="catalytic activity">
    <reaction evidence="1">
        <text>2 a phenolic donor + H2O2 = 2 a phenolic radical donor + 2 H2O</text>
        <dbReference type="Rhea" id="RHEA:56136"/>
        <dbReference type="ChEBI" id="CHEBI:15377"/>
        <dbReference type="ChEBI" id="CHEBI:16240"/>
        <dbReference type="ChEBI" id="CHEBI:139520"/>
        <dbReference type="ChEBI" id="CHEBI:139521"/>
        <dbReference type="EC" id="1.11.1.7"/>
    </reaction>
</comment>
<dbReference type="EC" id="1.11.1.7" evidence="3"/>
<evidence type="ECO:0000256" key="9">
    <source>
        <dbReference type="ARBA" id="ARBA00022837"/>
    </source>
</evidence>
<dbReference type="PRINTS" id="PR00461">
    <property type="entry name" value="PLPEROXIDASE"/>
</dbReference>
<dbReference type="EMBL" id="JAKOGI010000187">
    <property type="protein sequence ID" value="KAJ8440532.1"/>
    <property type="molecule type" value="Genomic_DNA"/>
</dbReference>
<evidence type="ECO:0000256" key="11">
    <source>
        <dbReference type="ARBA" id="ARBA00023004"/>
    </source>
</evidence>
<evidence type="ECO:0000256" key="3">
    <source>
        <dbReference type="ARBA" id="ARBA00012313"/>
    </source>
</evidence>
<dbReference type="Proteomes" id="UP001153076">
    <property type="component" value="Unassembled WGS sequence"/>
</dbReference>
<keyword evidence="12 18" id="KW-1015">Disulfide bond</keyword>
<evidence type="ECO:0000256" key="2">
    <source>
        <dbReference type="ARBA" id="ARBA00002322"/>
    </source>
</evidence>
<feature type="disulfide bond" evidence="18">
    <location>
        <begin position="377"/>
        <end position="382"/>
    </location>
</feature>
<feature type="domain" description="Plant heme peroxidase family profile" evidence="21">
    <location>
        <begin position="332"/>
        <end position="639"/>
    </location>
</feature>
<dbReference type="PROSITE" id="PS50873">
    <property type="entry name" value="PEROXIDASE_4"/>
    <property type="match status" value="3"/>
</dbReference>
<feature type="binding site" evidence="16">
    <location>
        <position position="550"/>
    </location>
    <ligand>
        <name>Ca(2+)</name>
        <dbReference type="ChEBI" id="CHEBI:29108"/>
        <label>2</label>
    </ligand>
</feature>
<dbReference type="InterPro" id="IPR000823">
    <property type="entry name" value="Peroxidase_pln"/>
</dbReference>
<dbReference type="GO" id="GO:0020037">
    <property type="term" value="F:heme binding"/>
    <property type="evidence" value="ECO:0007669"/>
    <property type="project" value="InterPro"/>
</dbReference>
<dbReference type="GO" id="GO:0046872">
    <property type="term" value="F:metal ion binding"/>
    <property type="evidence" value="ECO:0007669"/>
    <property type="project" value="UniProtKB-KW"/>
</dbReference>
<evidence type="ECO:0000313" key="22">
    <source>
        <dbReference type="EMBL" id="KAJ8440532.1"/>
    </source>
</evidence>
<keyword evidence="11 16" id="KW-0408">Iron</keyword>
<feature type="signal peptide" evidence="20">
    <location>
        <begin position="1"/>
        <end position="26"/>
    </location>
</feature>
<keyword evidence="5" id="KW-0575">Peroxidase</keyword>
<comment type="caution">
    <text evidence="22">The sequence shown here is derived from an EMBL/GenBank/DDBJ whole genome shotgun (WGS) entry which is preliminary data.</text>
</comment>
<name>A0A9Q1QFS8_9CARY</name>
<dbReference type="AlphaFoldDB" id="A0A9Q1QFS8"/>
<evidence type="ECO:0000256" key="10">
    <source>
        <dbReference type="ARBA" id="ARBA00023002"/>
    </source>
</evidence>
<evidence type="ECO:0000256" key="15">
    <source>
        <dbReference type="PIRSR" id="PIRSR600823-2"/>
    </source>
</evidence>
<dbReference type="FunFam" id="1.10.420.10:FF:000007">
    <property type="entry name" value="Peroxidase"/>
    <property type="match status" value="3"/>
</dbReference>
<dbReference type="CDD" id="cd00693">
    <property type="entry name" value="secretory_peroxidase"/>
    <property type="match status" value="3"/>
</dbReference>
<feature type="binding site" evidence="16">
    <location>
        <position position="381"/>
    </location>
    <ligand>
        <name>Ca(2+)</name>
        <dbReference type="ChEBI" id="CHEBI:29108"/>
        <label>1</label>
    </ligand>
</feature>
<dbReference type="PROSITE" id="PS00436">
    <property type="entry name" value="PEROXIDASE_2"/>
    <property type="match status" value="3"/>
</dbReference>
<dbReference type="GO" id="GO:0006979">
    <property type="term" value="P:response to oxidative stress"/>
    <property type="evidence" value="ECO:0007669"/>
    <property type="project" value="InterPro"/>
</dbReference>
<feature type="binding site" evidence="16">
    <location>
        <position position="499"/>
    </location>
    <ligand>
        <name>Ca(2+)</name>
        <dbReference type="ChEBI" id="CHEBI:29108"/>
        <label>2</label>
    </ligand>
</feature>
<keyword evidence="6" id="KW-0349">Heme</keyword>
<dbReference type="GO" id="GO:0042744">
    <property type="term" value="P:hydrogen peroxide catabolic process"/>
    <property type="evidence" value="ECO:0007669"/>
    <property type="project" value="UniProtKB-KW"/>
</dbReference>
<feature type="binding site" evidence="16">
    <location>
        <position position="394"/>
    </location>
    <ligand>
        <name>Ca(2+)</name>
        <dbReference type="ChEBI" id="CHEBI:29108"/>
        <label>1</label>
    </ligand>
</feature>
<feature type="chain" id="PRO_5040365568" description="peroxidase" evidence="20">
    <location>
        <begin position="27"/>
        <end position="941"/>
    </location>
</feature>
<evidence type="ECO:0000313" key="23">
    <source>
        <dbReference type="Proteomes" id="UP001153076"/>
    </source>
</evidence>
<dbReference type="Gene3D" id="1.10.520.10">
    <property type="match status" value="3"/>
</dbReference>
<dbReference type="InterPro" id="IPR033905">
    <property type="entry name" value="Secretory_peroxidase"/>
</dbReference>
<dbReference type="InterPro" id="IPR019794">
    <property type="entry name" value="Peroxidases_AS"/>
</dbReference>
<evidence type="ECO:0000256" key="14">
    <source>
        <dbReference type="PIRSR" id="PIRSR600823-1"/>
    </source>
</evidence>
<evidence type="ECO:0000256" key="6">
    <source>
        <dbReference type="ARBA" id="ARBA00022617"/>
    </source>
</evidence>
<feature type="binding site" evidence="15">
    <location>
        <position position="468"/>
    </location>
    <ligand>
        <name>substrate</name>
    </ligand>
</feature>
<evidence type="ECO:0000256" key="7">
    <source>
        <dbReference type="ARBA" id="ARBA00022723"/>
    </source>
</evidence>
<evidence type="ECO:0000256" key="18">
    <source>
        <dbReference type="PIRSR" id="PIRSR600823-5"/>
    </source>
</evidence>
<keyword evidence="8 20" id="KW-0732">Signal</keyword>
<evidence type="ECO:0000256" key="13">
    <source>
        <dbReference type="ARBA" id="ARBA00023324"/>
    </source>
</evidence>
<evidence type="ECO:0000256" key="1">
    <source>
        <dbReference type="ARBA" id="ARBA00000189"/>
    </source>
</evidence>
<evidence type="ECO:0000256" key="5">
    <source>
        <dbReference type="ARBA" id="ARBA00022559"/>
    </source>
</evidence>
<keyword evidence="4" id="KW-0964">Secreted</keyword>
<dbReference type="PRINTS" id="PR00458">
    <property type="entry name" value="PEROXIDASE"/>
</dbReference>
<feature type="disulfide bond" evidence="18">
    <location>
        <begin position="342"/>
        <end position="420"/>
    </location>
</feature>
<feature type="binding site" evidence="16">
    <location>
        <position position="383"/>
    </location>
    <ligand>
        <name>Ca(2+)</name>
        <dbReference type="ChEBI" id="CHEBI:29108"/>
        <label>1</label>
    </ligand>
</feature>